<comment type="caution">
    <text evidence="6">Lacks conserved residue(s) required for the propagation of feature annotation.</text>
</comment>
<keyword evidence="3 6" id="KW-0489">Methyltransferase</keyword>
<comment type="similarity">
    <text evidence="6">Belongs to the methyltransferase superfamily. RNA methyltransferase RsmG family.</text>
</comment>
<keyword evidence="2 6" id="KW-0698">rRNA processing</keyword>
<evidence type="ECO:0000313" key="7">
    <source>
        <dbReference type="EMBL" id="MBO9198917.1"/>
    </source>
</evidence>
<feature type="binding site" evidence="6">
    <location>
        <position position="83"/>
    </location>
    <ligand>
        <name>S-adenosyl-L-methionine</name>
        <dbReference type="ChEBI" id="CHEBI:59789"/>
    </ligand>
</feature>
<evidence type="ECO:0000256" key="5">
    <source>
        <dbReference type="ARBA" id="ARBA00022691"/>
    </source>
</evidence>
<dbReference type="EC" id="2.1.1.-" evidence="6"/>
<keyword evidence="4 6" id="KW-0808">Transferase</keyword>
<dbReference type="InterPro" id="IPR029063">
    <property type="entry name" value="SAM-dependent_MTases_sf"/>
</dbReference>
<dbReference type="CDD" id="cd02440">
    <property type="entry name" value="AdoMet_MTases"/>
    <property type="match status" value="1"/>
</dbReference>
<comment type="caution">
    <text evidence="7">The sequence shown here is derived from an EMBL/GenBank/DDBJ whole genome shotgun (WGS) entry which is preliminary data.</text>
</comment>
<dbReference type="Pfam" id="PF02527">
    <property type="entry name" value="GidB"/>
    <property type="match status" value="1"/>
</dbReference>
<reference evidence="7 8" key="1">
    <citation type="submission" date="2021-03" db="EMBL/GenBank/DDBJ databases">
        <title>Assistant Professor.</title>
        <authorList>
            <person name="Huq M.A."/>
        </authorList>
    </citation>
    <scope>NUCLEOTIDE SEQUENCE [LARGE SCALE GENOMIC DNA]</scope>
    <source>
        <strain evidence="7 8">MAH-29</strain>
    </source>
</reference>
<comment type="subcellular location">
    <subcellularLocation>
        <location evidence="6">Cytoplasm</location>
    </subcellularLocation>
</comment>
<comment type="function">
    <text evidence="6">Specifically methylates the N7 position of a guanine in 16S rRNA.</text>
</comment>
<feature type="binding site" evidence="6">
    <location>
        <position position="143"/>
    </location>
    <ligand>
        <name>S-adenosyl-L-methionine</name>
        <dbReference type="ChEBI" id="CHEBI:59789"/>
    </ligand>
</feature>
<feature type="binding site" evidence="6">
    <location>
        <begin position="129"/>
        <end position="130"/>
    </location>
    <ligand>
        <name>S-adenosyl-L-methionine</name>
        <dbReference type="ChEBI" id="CHEBI:59789"/>
    </ligand>
</feature>
<evidence type="ECO:0000256" key="6">
    <source>
        <dbReference type="HAMAP-Rule" id="MF_00074"/>
    </source>
</evidence>
<evidence type="ECO:0000256" key="2">
    <source>
        <dbReference type="ARBA" id="ARBA00022552"/>
    </source>
</evidence>
<organism evidence="7 8">
    <name type="scientific">Niastella soli</name>
    <dbReference type="NCBI Taxonomy" id="2821487"/>
    <lineage>
        <taxon>Bacteria</taxon>
        <taxon>Pseudomonadati</taxon>
        <taxon>Bacteroidota</taxon>
        <taxon>Chitinophagia</taxon>
        <taxon>Chitinophagales</taxon>
        <taxon>Chitinophagaceae</taxon>
        <taxon>Niastella</taxon>
    </lineage>
</organism>
<dbReference type="HAMAP" id="MF_00074">
    <property type="entry name" value="16SrRNA_methyltr_G"/>
    <property type="match status" value="1"/>
</dbReference>
<dbReference type="Gene3D" id="3.40.50.150">
    <property type="entry name" value="Vaccinia Virus protein VP39"/>
    <property type="match status" value="1"/>
</dbReference>
<sequence>MEKAQQKLALITKYFSDFTPVQLQQFAALDELYNDWNSKINVISRKDMESLYEKHVLHSLAIATAFEFKPGSTIVDLGTGGGFPGIPLAIFFPEVKFLLVDSIGKKLKVVDAVAEGLQLKNVTTRHSRIEEIKDKKFDFVVSRAVAPLKDLWHWSKPLLKKPSPNSENQKPGLICLKGGDLGQEISESGCRPRLMEVYEIFKEEYFKEKYMLYVSV</sequence>
<keyword evidence="5 6" id="KW-0949">S-adenosyl-L-methionine</keyword>
<dbReference type="InterPro" id="IPR003682">
    <property type="entry name" value="rRNA_ssu_MeTfrase_G"/>
</dbReference>
<dbReference type="SUPFAM" id="SSF53335">
    <property type="entry name" value="S-adenosyl-L-methionine-dependent methyltransferases"/>
    <property type="match status" value="1"/>
</dbReference>
<dbReference type="RefSeq" id="WP_209137001.1">
    <property type="nucleotide sequence ID" value="NZ_JAGHKO010000001.1"/>
</dbReference>
<evidence type="ECO:0000256" key="3">
    <source>
        <dbReference type="ARBA" id="ARBA00022603"/>
    </source>
</evidence>
<evidence type="ECO:0000256" key="4">
    <source>
        <dbReference type="ARBA" id="ARBA00022679"/>
    </source>
</evidence>
<gene>
    <name evidence="6 7" type="primary">rsmG</name>
    <name evidence="7" type="ORF">J7I42_01495</name>
</gene>
<dbReference type="Proteomes" id="UP000677244">
    <property type="component" value="Unassembled WGS sequence"/>
</dbReference>
<proteinExistence type="inferred from homology"/>
<keyword evidence="8" id="KW-1185">Reference proteome</keyword>
<name>A0ABS3YM23_9BACT</name>
<dbReference type="NCBIfam" id="TIGR00138">
    <property type="entry name" value="rsmG_gidB"/>
    <property type="match status" value="1"/>
</dbReference>
<protein>
    <recommendedName>
        <fullName evidence="6">Ribosomal RNA small subunit methyltransferase G</fullName>
        <ecNumber evidence="6">2.1.1.-</ecNumber>
    </recommendedName>
    <alternativeName>
        <fullName evidence="6">16S rRNA 7-methylguanosine methyltransferase</fullName>
        <shortName evidence="6">16S rRNA m7G methyltransferase</shortName>
    </alternativeName>
</protein>
<accession>A0ABS3YM23</accession>
<dbReference type="PANTHER" id="PTHR31760">
    <property type="entry name" value="S-ADENOSYL-L-METHIONINE-DEPENDENT METHYLTRANSFERASES SUPERFAMILY PROTEIN"/>
    <property type="match status" value="1"/>
</dbReference>
<evidence type="ECO:0000313" key="8">
    <source>
        <dbReference type="Proteomes" id="UP000677244"/>
    </source>
</evidence>
<keyword evidence="1 6" id="KW-0963">Cytoplasm</keyword>
<evidence type="ECO:0000256" key="1">
    <source>
        <dbReference type="ARBA" id="ARBA00022490"/>
    </source>
</evidence>
<feature type="binding site" evidence="6">
    <location>
        <position position="78"/>
    </location>
    <ligand>
        <name>S-adenosyl-L-methionine</name>
        <dbReference type="ChEBI" id="CHEBI:59789"/>
    </ligand>
</feature>
<dbReference type="PIRSF" id="PIRSF003078">
    <property type="entry name" value="GidB"/>
    <property type="match status" value="1"/>
</dbReference>
<dbReference type="PANTHER" id="PTHR31760:SF0">
    <property type="entry name" value="S-ADENOSYL-L-METHIONINE-DEPENDENT METHYLTRANSFERASES SUPERFAMILY PROTEIN"/>
    <property type="match status" value="1"/>
</dbReference>
<dbReference type="EMBL" id="JAGHKO010000001">
    <property type="protein sequence ID" value="MBO9198917.1"/>
    <property type="molecule type" value="Genomic_DNA"/>
</dbReference>